<protein>
    <recommendedName>
        <fullName evidence="2">OB domain-containing protein</fullName>
    </recommendedName>
</protein>
<name>A0A7J4JGG6_9ARCH</name>
<dbReference type="Proteomes" id="UP000564964">
    <property type="component" value="Unassembled WGS sequence"/>
</dbReference>
<reference evidence="4" key="1">
    <citation type="journal article" date="2020" name="bioRxiv">
        <title>A rank-normalized archaeal taxonomy based on genome phylogeny resolves widespread incomplete and uneven classifications.</title>
        <authorList>
            <person name="Rinke C."/>
            <person name="Chuvochina M."/>
            <person name="Mussig A.J."/>
            <person name="Chaumeil P.-A."/>
            <person name="Waite D.W."/>
            <person name="Whitman W.B."/>
            <person name="Parks D.H."/>
            <person name="Hugenholtz P."/>
        </authorList>
    </citation>
    <scope>NUCLEOTIDE SEQUENCE [LARGE SCALE GENOMIC DNA]</scope>
</reference>
<dbReference type="EMBL" id="DUGH01000129">
    <property type="protein sequence ID" value="HIH16842.1"/>
    <property type="molecule type" value="Genomic_DNA"/>
</dbReference>
<dbReference type="Gene3D" id="2.40.50.140">
    <property type="entry name" value="Nucleic acid-binding proteins"/>
    <property type="match status" value="1"/>
</dbReference>
<dbReference type="CDD" id="cd03524">
    <property type="entry name" value="RPA2_OBF_family"/>
    <property type="match status" value="1"/>
</dbReference>
<dbReference type="SUPFAM" id="SSF50249">
    <property type="entry name" value="Nucleic acid-binding proteins"/>
    <property type="match status" value="1"/>
</dbReference>
<dbReference type="InterPro" id="IPR004365">
    <property type="entry name" value="NA-bd_OB_tRNA"/>
</dbReference>
<evidence type="ECO:0000313" key="3">
    <source>
        <dbReference type="EMBL" id="HIH16842.1"/>
    </source>
</evidence>
<evidence type="ECO:0000256" key="1">
    <source>
        <dbReference type="SAM" id="Phobius"/>
    </source>
</evidence>
<proteinExistence type="predicted"/>
<dbReference type="InterPro" id="IPR012340">
    <property type="entry name" value="NA-bd_OB-fold"/>
</dbReference>
<feature type="transmembrane region" description="Helical" evidence="1">
    <location>
        <begin position="6"/>
        <end position="27"/>
    </location>
</feature>
<dbReference type="Pfam" id="PF01336">
    <property type="entry name" value="tRNA_anti-codon"/>
    <property type="match status" value="1"/>
</dbReference>
<evidence type="ECO:0000313" key="4">
    <source>
        <dbReference type="Proteomes" id="UP000564964"/>
    </source>
</evidence>
<feature type="domain" description="OB" evidence="2">
    <location>
        <begin position="49"/>
        <end position="118"/>
    </location>
</feature>
<accession>A0A7J4JGG6</accession>
<keyword evidence="1" id="KW-0812">Transmembrane</keyword>
<sequence>MELSDQLIGFAAAGCAVIGLGLLFYGLQAAEPLPLRIAEIDETLAGKKVALQGTVEWTRQAKTALLAGLKDGEEITVVAFKPGEGELRLLRKGGTVVVIGRIQEYRGELEVVIERVEALD</sequence>
<dbReference type="AlphaFoldDB" id="A0A7J4JGG6"/>
<dbReference type="GO" id="GO:0003676">
    <property type="term" value="F:nucleic acid binding"/>
    <property type="evidence" value="ECO:0007669"/>
    <property type="project" value="InterPro"/>
</dbReference>
<keyword evidence="1" id="KW-0472">Membrane</keyword>
<evidence type="ECO:0000259" key="2">
    <source>
        <dbReference type="Pfam" id="PF01336"/>
    </source>
</evidence>
<keyword evidence="1" id="KW-1133">Transmembrane helix</keyword>
<organism evidence="3 4">
    <name type="scientific">Candidatus Iainarchaeum sp</name>
    <dbReference type="NCBI Taxonomy" id="3101447"/>
    <lineage>
        <taxon>Archaea</taxon>
        <taxon>Candidatus Iainarchaeota</taxon>
        <taxon>Candidatus Iainarchaeia</taxon>
        <taxon>Candidatus Iainarchaeales</taxon>
        <taxon>Candidatus Iainarchaeaceae</taxon>
        <taxon>Candidatus Iainarchaeum</taxon>
    </lineage>
</organism>
<gene>
    <name evidence="3" type="ORF">HA252_05540</name>
</gene>
<comment type="caution">
    <text evidence="3">The sequence shown here is derived from an EMBL/GenBank/DDBJ whole genome shotgun (WGS) entry which is preliminary data.</text>
</comment>